<sequence length="235" mass="27025">MAPPTNSELNEKREKHCIGISPERKYFRIGSTWVKRSLRSCEWQKQNGYMHVPLFSTERILNEGACLQFLAETGNPLPKLLGCFKDNSASYLLITEYVDGVGMNDLDAESQAAVSKELQCHVLTLKKLTSDTWGGPDKMVFPPYRIMRKSNGQPWRMRRRKQQDLVFCHNDLSMNNVIVDPGTLKIKAIIDWEYAGFYPSEFEFPFYQRLGPSVALEGEVDDFDLLTQMISEDRD</sequence>
<keyword evidence="3" id="KW-1185">Reference proteome</keyword>
<comment type="caution">
    <text evidence="2">The sequence shown here is derived from an EMBL/GenBank/DDBJ whole genome shotgun (WGS) entry which is preliminary data.</text>
</comment>
<dbReference type="PANTHER" id="PTHR21310">
    <property type="entry name" value="AMINOGLYCOSIDE PHOSPHOTRANSFERASE-RELATED-RELATED"/>
    <property type="match status" value="1"/>
</dbReference>
<dbReference type="GeneID" id="25778231"/>
<reference evidence="2 3" key="1">
    <citation type="journal article" date="2011" name="Genome Biol.">
        <title>Comparative genome sequence analysis underscores mycoparasitism as the ancestral life style of Trichoderma.</title>
        <authorList>
            <person name="Kubicek C.P."/>
            <person name="Herrera-Estrella A."/>
            <person name="Seidl-Seiboth V."/>
            <person name="Martinez D.A."/>
            <person name="Druzhinina I.S."/>
            <person name="Thon M."/>
            <person name="Zeilinger S."/>
            <person name="Casas-Flores S."/>
            <person name="Horwitz B.A."/>
            <person name="Mukherjee P.K."/>
            <person name="Mukherjee M."/>
            <person name="Kredics L."/>
            <person name="Alcaraz L.D."/>
            <person name="Aerts A."/>
            <person name="Antal Z."/>
            <person name="Atanasova L."/>
            <person name="Cervantes-Badillo M.G."/>
            <person name="Challacombe J."/>
            <person name="Chertkov O."/>
            <person name="McCluskey K."/>
            <person name="Coulpier F."/>
            <person name="Deshpande N."/>
            <person name="von Doehren H."/>
            <person name="Ebbole D.J."/>
            <person name="Esquivel-Naranjo E.U."/>
            <person name="Fekete E."/>
            <person name="Flipphi M."/>
            <person name="Glaser F."/>
            <person name="Gomez-Rodriguez E.Y."/>
            <person name="Gruber S."/>
            <person name="Han C."/>
            <person name="Henrissat B."/>
            <person name="Hermosa R."/>
            <person name="Hernandez-Onate M."/>
            <person name="Karaffa L."/>
            <person name="Kosti I."/>
            <person name="Le Crom S."/>
            <person name="Lindquist E."/>
            <person name="Lucas S."/>
            <person name="Luebeck M."/>
            <person name="Luebeck P.S."/>
            <person name="Margeot A."/>
            <person name="Metz B."/>
            <person name="Misra M."/>
            <person name="Nevalainen H."/>
            <person name="Omann M."/>
            <person name="Packer N."/>
            <person name="Perrone G."/>
            <person name="Uresti-Rivera E.E."/>
            <person name="Salamov A."/>
            <person name="Schmoll M."/>
            <person name="Seiboth B."/>
            <person name="Shapiro H."/>
            <person name="Sukno S."/>
            <person name="Tamayo-Ramos J.A."/>
            <person name="Tisch D."/>
            <person name="Wiest A."/>
            <person name="Wilkinson H.H."/>
            <person name="Zhang M."/>
            <person name="Coutinho P.M."/>
            <person name="Kenerley C.M."/>
            <person name="Monte E."/>
            <person name="Baker S.E."/>
            <person name="Grigoriev I.V."/>
        </authorList>
    </citation>
    <scope>NUCLEOTIDE SEQUENCE [LARGE SCALE GENOMIC DNA]</scope>
    <source>
        <strain evidence="3">ATCC 20476 / IMI 206040</strain>
    </source>
</reference>
<dbReference type="InterPro" id="IPR011009">
    <property type="entry name" value="Kinase-like_dom_sf"/>
</dbReference>
<accession>G9P6T2</accession>
<dbReference type="Proteomes" id="UP000005426">
    <property type="component" value="Unassembled WGS sequence"/>
</dbReference>
<evidence type="ECO:0000259" key="1">
    <source>
        <dbReference type="Pfam" id="PF01636"/>
    </source>
</evidence>
<proteinExistence type="predicted"/>
<gene>
    <name evidence="2" type="ORF">TRIATDRAFT_229908</name>
</gene>
<feature type="domain" description="Aminoglycoside phosphotransferase" evidence="1">
    <location>
        <begin position="160"/>
        <end position="203"/>
    </location>
</feature>
<dbReference type="STRING" id="452589.G9P6T2"/>
<protein>
    <recommendedName>
        <fullName evidence="1">Aminoglycoside phosphotransferase domain-containing protein</fullName>
    </recommendedName>
</protein>
<name>G9P6T2_HYPAI</name>
<dbReference type="Pfam" id="PF01636">
    <property type="entry name" value="APH"/>
    <property type="match status" value="1"/>
</dbReference>
<evidence type="ECO:0000313" key="2">
    <source>
        <dbReference type="EMBL" id="EHK42287.1"/>
    </source>
</evidence>
<dbReference type="SUPFAM" id="SSF56112">
    <property type="entry name" value="Protein kinase-like (PK-like)"/>
    <property type="match status" value="1"/>
</dbReference>
<dbReference type="RefSeq" id="XP_013940455.1">
    <property type="nucleotide sequence ID" value="XM_014084980.1"/>
</dbReference>
<evidence type="ECO:0000313" key="3">
    <source>
        <dbReference type="Proteomes" id="UP000005426"/>
    </source>
</evidence>
<dbReference type="Gene3D" id="3.90.1200.10">
    <property type="match status" value="1"/>
</dbReference>
<dbReference type="KEGG" id="tatv:25778231"/>
<dbReference type="EMBL" id="ABDG02000027">
    <property type="protein sequence ID" value="EHK42287.1"/>
    <property type="molecule type" value="Genomic_DNA"/>
</dbReference>
<dbReference type="eggNOG" id="ENOG502SJF8">
    <property type="taxonomic scope" value="Eukaryota"/>
</dbReference>
<dbReference type="OMA" id="GMNDLDA"/>
<dbReference type="InterPro" id="IPR051678">
    <property type="entry name" value="AGP_Transferase"/>
</dbReference>
<dbReference type="HOGENOM" id="CLU_069864_1_0_1"/>
<dbReference type="InterPro" id="IPR002575">
    <property type="entry name" value="Aminoglycoside_PTrfase"/>
</dbReference>
<dbReference type="PANTHER" id="PTHR21310:SF15">
    <property type="entry name" value="AMINOGLYCOSIDE PHOSPHOTRANSFERASE DOMAIN-CONTAINING PROTEIN"/>
    <property type="match status" value="1"/>
</dbReference>
<dbReference type="OrthoDB" id="2906425at2759"/>
<dbReference type="AlphaFoldDB" id="G9P6T2"/>
<organism evidence="2 3">
    <name type="scientific">Hypocrea atroviridis (strain ATCC 20476 / IMI 206040)</name>
    <name type="common">Trichoderma atroviride</name>
    <dbReference type="NCBI Taxonomy" id="452589"/>
    <lineage>
        <taxon>Eukaryota</taxon>
        <taxon>Fungi</taxon>
        <taxon>Dikarya</taxon>
        <taxon>Ascomycota</taxon>
        <taxon>Pezizomycotina</taxon>
        <taxon>Sordariomycetes</taxon>
        <taxon>Hypocreomycetidae</taxon>
        <taxon>Hypocreales</taxon>
        <taxon>Hypocreaceae</taxon>
        <taxon>Trichoderma</taxon>
    </lineage>
</organism>